<proteinExistence type="predicted"/>
<accession>A0A8H7BD47</accession>
<organism evidence="1 2">
    <name type="scientific">Apophysomyces ossiformis</name>
    <dbReference type="NCBI Taxonomy" id="679940"/>
    <lineage>
        <taxon>Eukaryota</taxon>
        <taxon>Fungi</taxon>
        <taxon>Fungi incertae sedis</taxon>
        <taxon>Mucoromycota</taxon>
        <taxon>Mucoromycotina</taxon>
        <taxon>Mucoromycetes</taxon>
        <taxon>Mucorales</taxon>
        <taxon>Mucorineae</taxon>
        <taxon>Mucoraceae</taxon>
        <taxon>Apophysomyces</taxon>
    </lineage>
</organism>
<evidence type="ECO:0000313" key="1">
    <source>
        <dbReference type="EMBL" id="KAF7720565.1"/>
    </source>
</evidence>
<gene>
    <name evidence="1" type="ORF">EC973_007442</name>
</gene>
<keyword evidence="2" id="KW-1185">Reference proteome</keyword>
<protein>
    <submittedName>
        <fullName evidence="1">Uncharacterized protein</fullName>
    </submittedName>
</protein>
<dbReference type="EMBL" id="JABAYA010000542">
    <property type="protein sequence ID" value="KAF7720565.1"/>
    <property type="molecule type" value="Genomic_DNA"/>
</dbReference>
<dbReference type="AlphaFoldDB" id="A0A8H7BD47"/>
<evidence type="ECO:0000313" key="2">
    <source>
        <dbReference type="Proteomes" id="UP000605846"/>
    </source>
</evidence>
<comment type="caution">
    <text evidence="1">The sequence shown here is derived from an EMBL/GenBank/DDBJ whole genome shotgun (WGS) entry which is preliminary data.</text>
</comment>
<reference evidence="1" key="1">
    <citation type="submission" date="2020-01" db="EMBL/GenBank/DDBJ databases">
        <title>Genome Sequencing of Three Apophysomyces-Like Fungal Strains Confirms a Novel Fungal Genus in the Mucoromycota with divergent Burkholderia-like Endosymbiotic Bacteria.</title>
        <authorList>
            <person name="Stajich J.E."/>
            <person name="Macias A.M."/>
            <person name="Carter-House D."/>
            <person name="Lovett B."/>
            <person name="Kasson L.R."/>
            <person name="Berry K."/>
            <person name="Grigoriev I."/>
            <person name="Chang Y."/>
            <person name="Spatafora J."/>
            <person name="Kasson M.T."/>
        </authorList>
    </citation>
    <scope>NUCLEOTIDE SEQUENCE</scope>
    <source>
        <strain evidence="1">NRRL A-21654</strain>
    </source>
</reference>
<dbReference type="Proteomes" id="UP000605846">
    <property type="component" value="Unassembled WGS sequence"/>
</dbReference>
<sequence length="331" mass="37980">MAIKNMDKIYQRAEEIIAVPDLCYNEGDPRIANVTSEEIVTAIDMLNESERRASESYYIPPKERKHILSLRGTIYIIFMLEMWACRSWVISERLIGANLCKLEIITLKANEIIPCLPWRQYIKIDWYITFNQSVMLKTIINSKATKYEDRLFAILPHTKYKAAKQKLLNKGQRIETMIDLKMALLDILDNRDKIILLQYEDYLRIKSTQVRPGQPSFLHDQTIPPNLEMAWYQGSVFCSIETMKIYGKHALKVSGRYSVDPTKKATARTAELLRDKVDSVVKIFMVHKGAGSNSCLCLRCAGSKGVWVVDSMQLSGRGGCEGFPYGEFIIF</sequence>
<name>A0A8H7BD47_9FUNG</name>